<keyword evidence="1" id="KW-0812">Transmembrane</keyword>
<feature type="transmembrane region" description="Helical" evidence="1">
    <location>
        <begin position="47"/>
        <end position="67"/>
    </location>
</feature>
<dbReference type="EMBL" id="JAOVZO020000008">
    <property type="protein sequence ID" value="MDC8012337.1"/>
    <property type="molecule type" value="Genomic_DNA"/>
</dbReference>
<evidence type="ECO:0000313" key="2">
    <source>
        <dbReference type="EMBL" id="MDC8012337.1"/>
    </source>
</evidence>
<comment type="caution">
    <text evidence="2">The sequence shown here is derived from an EMBL/GenBank/DDBJ whole genome shotgun (WGS) entry which is preliminary data.</text>
</comment>
<organism evidence="2 3">
    <name type="scientific">Tahibacter soli</name>
    <dbReference type="NCBI Taxonomy" id="2983605"/>
    <lineage>
        <taxon>Bacteria</taxon>
        <taxon>Pseudomonadati</taxon>
        <taxon>Pseudomonadota</taxon>
        <taxon>Gammaproteobacteria</taxon>
        <taxon>Lysobacterales</taxon>
        <taxon>Rhodanobacteraceae</taxon>
        <taxon>Tahibacter</taxon>
    </lineage>
</organism>
<name>A0A9X3YHG2_9GAMM</name>
<keyword evidence="3" id="KW-1185">Reference proteome</keyword>
<reference evidence="2" key="1">
    <citation type="submission" date="2023-02" db="EMBL/GenBank/DDBJ databases">
        <title>Tahibacter soli sp. nov. isolated from soil.</title>
        <authorList>
            <person name="Baek J.H."/>
            <person name="Lee J.K."/>
            <person name="Choi D.G."/>
            <person name="Jeon C.O."/>
        </authorList>
    </citation>
    <scope>NUCLEOTIDE SEQUENCE</scope>
    <source>
        <strain evidence="2">BL</strain>
    </source>
</reference>
<dbReference type="RefSeq" id="WP_263543830.1">
    <property type="nucleotide sequence ID" value="NZ_JAOVZO020000008.1"/>
</dbReference>
<protein>
    <submittedName>
        <fullName evidence="2">Uncharacterized protein</fullName>
    </submittedName>
</protein>
<keyword evidence="1" id="KW-0472">Membrane</keyword>
<sequence>MSGTRVQREYRNDKAVFLWGFMAVWLAMLVAMTYVAVRDGGIPGSRWGVPVLVLFWLFGIGAARWAATFSRVRVTLRADGVLVRERFPFHAIEKRYRSRDLAAPRIDESKDGDGDPYFSCVLELPGGRRVAVAESGHRPDVEAALDALKASLASVRRD</sequence>
<proteinExistence type="predicted"/>
<dbReference type="AlphaFoldDB" id="A0A9X3YHG2"/>
<keyword evidence="1" id="KW-1133">Transmembrane helix</keyword>
<gene>
    <name evidence="2" type="ORF">OD750_007215</name>
</gene>
<evidence type="ECO:0000313" key="3">
    <source>
        <dbReference type="Proteomes" id="UP001139971"/>
    </source>
</evidence>
<feature type="transmembrane region" description="Helical" evidence="1">
    <location>
        <begin position="15"/>
        <end position="35"/>
    </location>
</feature>
<accession>A0A9X3YHG2</accession>
<dbReference type="Proteomes" id="UP001139971">
    <property type="component" value="Unassembled WGS sequence"/>
</dbReference>
<evidence type="ECO:0000256" key="1">
    <source>
        <dbReference type="SAM" id="Phobius"/>
    </source>
</evidence>